<reference evidence="10" key="2">
    <citation type="journal article" date="2022" name="Nat. Microbiol.">
        <title>RNA viromes from terrestrial sites across China expand environmental viral diversity.</title>
        <authorList>
            <person name="Chiapello M."/>
            <person name="Rodriguez-Romero J."/>
            <person name="Ayllon M.A."/>
            <person name="Turina M."/>
        </authorList>
    </citation>
    <scope>NUCLEOTIDE SEQUENCE</scope>
    <source>
        <strain evidence="10">378R-k141_79058</strain>
    </source>
</reference>
<evidence type="ECO:0000256" key="8">
    <source>
        <dbReference type="ARBA" id="ARBA00048744"/>
    </source>
</evidence>
<evidence type="ECO:0000313" key="11">
    <source>
        <dbReference type="Proteomes" id="UP001057873"/>
    </source>
</evidence>
<evidence type="ECO:0000259" key="9">
    <source>
        <dbReference type="PROSITE" id="PS50522"/>
    </source>
</evidence>
<evidence type="ECO:0000256" key="6">
    <source>
        <dbReference type="ARBA" id="ARBA00022953"/>
    </source>
</evidence>
<dbReference type="InterPro" id="IPR043502">
    <property type="entry name" value="DNA/RNA_pol_sf"/>
</dbReference>
<keyword evidence="3" id="KW-0808">Transferase</keyword>
<dbReference type="Pfam" id="PF03431">
    <property type="entry name" value="RNA_replicase_B"/>
    <property type="match status" value="1"/>
</dbReference>
<feature type="domain" description="RdRp catalytic" evidence="9">
    <location>
        <begin position="341"/>
        <end position="489"/>
    </location>
</feature>
<evidence type="ECO:0000256" key="2">
    <source>
        <dbReference type="ARBA" id="ARBA00022484"/>
    </source>
</evidence>
<organism evidence="10 11">
    <name type="scientific">Leviviridae sp</name>
    <dbReference type="NCBI Taxonomy" id="2027243"/>
    <lineage>
        <taxon>Viruses</taxon>
        <taxon>Riboviria</taxon>
        <taxon>Orthornavirae</taxon>
        <taxon>Lenarviricota</taxon>
        <taxon>Leviviricetes</taxon>
        <taxon>Norzivirales</taxon>
        <taxon>Fiersviridae</taxon>
    </lineage>
</organism>
<evidence type="ECO:0000256" key="7">
    <source>
        <dbReference type="ARBA" id="ARBA00030248"/>
    </source>
</evidence>
<evidence type="ECO:0000256" key="1">
    <source>
        <dbReference type="ARBA" id="ARBA00012494"/>
    </source>
</evidence>
<dbReference type="EC" id="2.7.7.48" evidence="1"/>
<keyword evidence="2" id="KW-0696">RNA-directed RNA polymerase</keyword>
<evidence type="ECO:0000313" key="10">
    <source>
        <dbReference type="EMBL" id="UJQ85871.1"/>
    </source>
</evidence>
<dbReference type="InterPro" id="IPR005093">
    <property type="entry name" value="RNArep_beta"/>
</dbReference>
<dbReference type="InterPro" id="IPR007096">
    <property type="entry name" value="RNA-dir_Rpol_cat_phage"/>
</dbReference>
<keyword evidence="5" id="KW-0547">Nucleotide-binding</keyword>
<evidence type="ECO:0000256" key="4">
    <source>
        <dbReference type="ARBA" id="ARBA00022695"/>
    </source>
</evidence>
<keyword evidence="11" id="KW-1185">Reference proteome</keyword>
<sequence>MKNSYADYLLGVYQAILSDLSDSFPFLRRDAERDYSRLVSLVNTRGLAYLTLDLVQAAKHFDSCLANELLVPYKMAGFRPWKKGHVVPRLFKGLHQQLFHEGGELRVDCDPLLIKYLRQLLMLAKKTKLECTDVRKWQAISDFFAIESQLPRSPEWDFDRPIWTPPACLDFRDLHRDPDRLVLAVSTAETEEGITTSDLAEKIFMSFRQISSQLGVFRADSWRPRHGPGAVSDQVFGGSKYEFPSWPDKLDAVFPLADFGFPNYRAWMDFVSEKGSRFSKNEYPSKLILVPKTMKSPRLIASEPISHQWCQQSILDFISHRIDHTFIGKFIHLRDQTYNARAAIQASHDQKLVTIDLSSASDYVSTVLVEHLFGSNTSILDALHACRTRWVENSVDVKQPKFHKLRKFACMGSACTFPVQSLLFLGIALGSTLYARNLRPTLENIKALEGEVLVFGDDIVVPTDAAKQVIVALGLCGFVINKAKTFCTGKFRESCGSEAYDGHLVTPTYVLKQPSHLKPDSVLSALESGNNFVKNGLFTAGKYIHDQLRKLGYAFLSVDPESGVTGMVTPFYPDNSEFKTRYNRCSQRVEKFVHQPMARNKRLPDRGDSCLLQYFTEAPLASTPWRAGFQAKRPSVYLRRRWVPYPNY</sequence>
<evidence type="ECO:0000256" key="3">
    <source>
        <dbReference type="ARBA" id="ARBA00022679"/>
    </source>
</evidence>
<dbReference type="EMBL" id="MZ679810">
    <property type="protein sequence ID" value="UJQ85871.1"/>
    <property type="molecule type" value="Genomic_RNA"/>
</dbReference>
<dbReference type="PROSITE" id="PS50522">
    <property type="entry name" value="RDRP_PHAGE"/>
    <property type="match status" value="1"/>
</dbReference>
<proteinExistence type="predicted"/>
<comment type="catalytic activity">
    <reaction evidence="8">
        <text>RNA(n) + a ribonucleoside 5'-triphosphate = RNA(n+1) + diphosphate</text>
        <dbReference type="Rhea" id="RHEA:21248"/>
        <dbReference type="Rhea" id="RHEA-COMP:14527"/>
        <dbReference type="Rhea" id="RHEA-COMP:17342"/>
        <dbReference type="ChEBI" id="CHEBI:33019"/>
        <dbReference type="ChEBI" id="CHEBI:61557"/>
        <dbReference type="ChEBI" id="CHEBI:140395"/>
        <dbReference type="EC" id="2.7.7.48"/>
    </reaction>
</comment>
<evidence type="ECO:0000256" key="5">
    <source>
        <dbReference type="ARBA" id="ARBA00022741"/>
    </source>
</evidence>
<dbReference type="Proteomes" id="UP001057873">
    <property type="component" value="Segment"/>
</dbReference>
<reference evidence="10" key="1">
    <citation type="submission" date="2021-05" db="EMBL/GenBank/DDBJ databases">
        <authorList>
            <person name="Chen Y.-M."/>
            <person name="Zhang Y.-Z."/>
        </authorList>
    </citation>
    <scope>NUCLEOTIDE SEQUENCE</scope>
    <source>
        <strain evidence="10">378R-k141_79058</strain>
    </source>
</reference>
<keyword evidence="4" id="KW-0548">Nucleotidyltransferase</keyword>
<name>A0ABY3SU77_9VIRU</name>
<keyword evidence="6" id="KW-0693">Viral RNA replication</keyword>
<dbReference type="SUPFAM" id="SSF56672">
    <property type="entry name" value="DNA/RNA polymerases"/>
    <property type="match status" value="1"/>
</dbReference>
<accession>A0ABY3SU77</accession>
<protein>
    <recommendedName>
        <fullName evidence="1">RNA-directed RNA polymerase</fullName>
        <ecNumber evidence="1">2.7.7.48</ecNumber>
    </recommendedName>
    <alternativeName>
        <fullName evidence="7">RNA replicase beta chain</fullName>
    </alternativeName>
</protein>